<evidence type="ECO:0000256" key="1">
    <source>
        <dbReference type="SAM" id="MobiDB-lite"/>
    </source>
</evidence>
<feature type="region of interest" description="Disordered" evidence="1">
    <location>
        <begin position="97"/>
        <end position="119"/>
    </location>
</feature>
<keyword evidence="4" id="KW-1185">Reference proteome</keyword>
<comment type="caution">
    <text evidence="3">The sequence shown here is derived from an EMBL/GenBank/DDBJ whole genome shotgun (WGS) entry which is preliminary data.</text>
</comment>
<evidence type="ECO:0000259" key="2">
    <source>
        <dbReference type="Pfam" id="PF03732"/>
    </source>
</evidence>
<feature type="compositionally biased region" description="Pro residues" evidence="1">
    <location>
        <begin position="310"/>
        <end position="324"/>
    </location>
</feature>
<sequence length="387" mass="42271">MKGTHPRRMHPTRAVLRVGPGNLEPDCSQSLIDLDTSLPNQSTSTPRVSRDDENAAIRRAVYALGQNYQAYANQQRLETEHHRRTLQAIIDQLGSTAPVSLDPNSPSPIPHGSGVPRFHKPRVYDGSPTELDVFVREVTTALFLQRHSLPTDRDKSLYLSSYLADGSPTSWLTSIKKTQPHLFDNYAAFLDAFKKHFEDSDRYATALHTLCNLRQGSGSAATYASRFREHAWTLELTDQTKIQMFYDGLKETVKDAITLSSSINSAPSSFDAYVKLSFALSDPVISPEHSSPSSSSATSSSSPSVHSATPSPPSSPLPFDPLTPSPLVFQTLPSVPEPSPTVPTSLPPVSSSIDRPSAPSSSTSFDPNPEDNYAPMEIDATKKNKSH</sequence>
<dbReference type="EMBL" id="JAACJL010000060">
    <property type="protein sequence ID" value="KAF4609748.1"/>
    <property type="molecule type" value="Genomic_DNA"/>
</dbReference>
<feature type="compositionally biased region" description="Low complexity" evidence="1">
    <location>
        <begin position="342"/>
        <end position="364"/>
    </location>
</feature>
<feature type="compositionally biased region" description="Low complexity" evidence="1">
    <location>
        <begin position="286"/>
        <end position="309"/>
    </location>
</feature>
<evidence type="ECO:0000313" key="3">
    <source>
        <dbReference type="EMBL" id="KAF4609748.1"/>
    </source>
</evidence>
<feature type="region of interest" description="Disordered" evidence="1">
    <location>
        <begin position="285"/>
        <end position="387"/>
    </location>
</feature>
<dbReference type="AlphaFoldDB" id="A0A8H4VHV0"/>
<reference evidence="3 4" key="1">
    <citation type="submission" date="2019-12" db="EMBL/GenBank/DDBJ databases">
        <authorList>
            <person name="Floudas D."/>
            <person name="Bentzer J."/>
            <person name="Ahren D."/>
            <person name="Johansson T."/>
            <person name="Persson P."/>
            <person name="Tunlid A."/>
        </authorList>
    </citation>
    <scope>NUCLEOTIDE SEQUENCE [LARGE SCALE GENOMIC DNA]</scope>
    <source>
        <strain evidence="3 4">CBS 102.39</strain>
    </source>
</reference>
<gene>
    <name evidence="3" type="ORF">D9613_011974</name>
</gene>
<proteinExistence type="predicted"/>
<name>A0A8H4VHV0_9AGAR</name>
<organism evidence="3 4">
    <name type="scientific">Agrocybe pediades</name>
    <dbReference type="NCBI Taxonomy" id="84607"/>
    <lineage>
        <taxon>Eukaryota</taxon>
        <taxon>Fungi</taxon>
        <taxon>Dikarya</taxon>
        <taxon>Basidiomycota</taxon>
        <taxon>Agaricomycotina</taxon>
        <taxon>Agaricomycetes</taxon>
        <taxon>Agaricomycetidae</taxon>
        <taxon>Agaricales</taxon>
        <taxon>Agaricineae</taxon>
        <taxon>Strophariaceae</taxon>
        <taxon>Agrocybe</taxon>
    </lineage>
</organism>
<protein>
    <recommendedName>
        <fullName evidence="2">Retrotransposon gag domain-containing protein</fullName>
    </recommendedName>
</protein>
<feature type="domain" description="Retrotransposon gag" evidence="2">
    <location>
        <begin position="164"/>
        <end position="251"/>
    </location>
</feature>
<evidence type="ECO:0000313" key="4">
    <source>
        <dbReference type="Proteomes" id="UP000521872"/>
    </source>
</evidence>
<feature type="compositionally biased region" description="Low complexity" evidence="1">
    <location>
        <begin position="325"/>
        <end position="334"/>
    </location>
</feature>
<dbReference type="InterPro" id="IPR005162">
    <property type="entry name" value="Retrotrans_gag_dom"/>
</dbReference>
<dbReference type="Proteomes" id="UP000521872">
    <property type="component" value="Unassembled WGS sequence"/>
</dbReference>
<accession>A0A8H4VHV0</accession>
<dbReference type="Pfam" id="PF03732">
    <property type="entry name" value="Retrotrans_gag"/>
    <property type="match status" value="1"/>
</dbReference>